<evidence type="ECO:0000256" key="8">
    <source>
        <dbReference type="SAM" id="SignalP"/>
    </source>
</evidence>
<evidence type="ECO:0000256" key="3">
    <source>
        <dbReference type="ARBA" id="ARBA00012646"/>
    </source>
</evidence>
<keyword evidence="4 8" id="KW-0732">Signal</keyword>
<dbReference type="PROSITE" id="PS00616">
    <property type="entry name" value="HIS_ACID_PHOSPHAT_1"/>
    <property type="match status" value="1"/>
</dbReference>
<comment type="catalytic activity">
    <reaction evidence="1">
        <text>a phosphate monoester + H2O = an alcohol + phosphate</text>
        <dbReference type="Rhea" id="RHEA:15017"/>
        <dbReference type="ChEBI" id="CHEBI:15377"/>
        <dbReference type="ChEBI" id="CHEBI:30879"/>
        <dbReference type="ChEBI" id="CHEBI:43474"/>
        <dbReference type="ChEBI" id="CHEBI:67140"/>
        <dbReference type="EC" id="3.1.3.2"/>
    </reaction>
</comment>
<keyword evidence="6" id="KW-1015">Disulfide bond</keyword>
<dbReference type="EMBL" id="QDEB01016128">
    <property type="protein sequence ID" value="RZC41542.1"/>
    <property type="molecule type" value="Genomic_DNA"/>
</dbReference>
<evidence type="ECO:0000256" key="5">
    <source>
        <dbReference type="ARBA" id="ARBA00022801"/>
    </source>
</evidence>
<evidence type="ECO:0000256" key="4">
    <source>
        <dbReference type="ARBA" id="ARBA00022729"/>
    </source>
</evidence>
<name>A0A482W8R5_ASBVE</name>
<dbReference type="PANTHER" id="PTHR11567:SF211">
    <property type="entry name" value="PROSTATIC ACID PHOSPHATASE"/>
    <property type="match status" value="1"/>
</dbReference>
<proteinExistence type="inferred from homology"/>
<dbReference type="GO" id="GO:0003993">
    <property type="term" value="F:acid phosphatase activity"/>
    <property type="evidence" value="ECO:0007669"/>
    <property type="project" value="UniProtKB-EC"/>
</dbReference>
<dbReference type="InterPro" id="IPR033379">
    <property type="entry name" value="Acid_Pase_AS"/>
</dbReference>
<sequence length="375" mass="42510">MNYILGLFYCLAFFSAVASANPVVTTAAKKDTLVLLHVLFRHGNRAPDLASMFPSDPHANNTYHPHGFSQLTLKGKETEYKIGKYIREKYGKLIPEQYTPGVVYAISTNMKRTKMSLQLVLASLFPPLESDVFEEGLNWQPIPYNVEPGQGLIGVPMAYCPAYIIQYYKYVMSEEGQAIIAEYQNFYDELSKYTGSRIITPKDAANIYFTLKSEEDYDLKLPEWSAGIYPEVLEEAASVDYEFSTATSGLKKYSAGFLLKKILDDSKLKADGELPEERKIFLYSAHEFNVGAMLRTLNVFYRHVPPFGATIYFEIHYMKAKYGLKLYYQDYTEEAPRLLTIPGCAAFCPLNKVYELLGDSLPDDNDACSTEDEIM</sequence>
<evidence type="ECO:0000256" key="6">
    <source>
        <dbReference type="ARBA" id="ARBA00023157"/>
    </source>
</evidence>
<evidence type="ECO:0000256" key="2">
    <source>
        <dbReference type="ARBA" id="ARBA00005375"/>
    </source>
</evidence>
<gene>
    <name evidence="9" type="ORF">BDFB_006998</name>
</gene>
<keyword evidence="10" id="KW-1185">Reference proteome</keyword>
<keyword evidence="5" id="KW-0378">Hydrolase</keyword>
<evidence type="ECO:0000313" key="10">
    <source>
        <dbReference type="Proteomes" id="UP000292052"/>
    </source>
</evidence>
<dbReference type="CDD" id="cd07061">
    <property type="entry name" value="HP_HAP_like"/>
    <property type="match status" value="1"/>
</dbReference>
<protein>
    <recommendedName>
        <fullName evidence="3">acid phosphatase</fullName>
        <ecNumber evidence="3">3.1.3.2</ecNumber>
    </recommendedName>
</protein>
<dbReference type="EC" id="3.1.3.2" evidence="3"/>
<feature type="signal peptide" evidence="8">
    <location>
        <begin position="1"/>
        <end position="20"/>
    </location>
</feature>
<dbReference type="AlphaFoldDB" id="A0A482W8R5"/>
<comment type="caution">
    <text evidence="9">The sequence shown here is derived from an EMBL/GenBank/DDBJ whole genome shotgun (WGS) entry which is preliminary data.</text>
</comment>
<evidence type="ECO:0000256" key="7">
    <source>
        <dbReference type="ARBA" id="ARBA00023180"/>
    </source>
</evidence>
<dbReference type="Proteomes" id="UP000292052">
    <property type="component" value="Unassembled WGS sequence"/>
</dbReference>
<dbReference type="STRING" id="1661398.A0A482W8R5"/>
<reference evidence="9 10" key="1">
    <citation type="submission" date="2017-03" db="EMBL/GenBank/DDBJ databases">
        <title>Genome of the blue death feigning beetle - Asbolus verrucosus.</title>
        <authorList>
            <person name="Rider S.D."/>
        </authorList>
    </citation>
    <scope>NUCLEOTIDE SEQUENCE [LARGE SCALE GENOMIC DNA]</scope>
    <source>
        <strain evidence="9">Butters</strain>
        <tissue evidence="9">Head and leg muscle</tissue>
    </source>
</reference>
<dbReference type="InterPro" id="IPR000560">
    <property type="entry name" value="His_Pase_clade-2"/>
</dbReference>
<dbReference type="PANTHER" id="PTHR11567">
    <property type="entry name" value="ACID PHOSPHATASE-RELATED"/>
    <property type="match status" value="1"/>
</dbReference>
<dbReference type="OrthoDB" id="10257284at2759"/>
<dbReference type="InterPro" id="IPR029033">
    <property type="entry name" value="His_PPase_superfam"/>
</dbReference>
<dbReference type="InterPro" id="IPR050645">
    <property type="entry name" value="Histidine_acid_phosphatase"/>
</dbReference>
<feature type="chain" id="PRO_5019751502" description="acid phosphatase" evidence="8">
    <location>
        <begin position="21"/>
        <end position="375"/>
    </location>
</feature>
<dbReference type="Pfam" id="PF00328">
    <property type="entry name" value="His_Phos_2"/>
    <property type="match status" value="1"/>
</dbReference>
<dbReference type="Gene3D" id="3.40.50.1240">
    <property type="entry name" value="Phosphoglycerate mutase-like"/>
    <property type="match status" value="1"/>
</dbReference>
<feature type="non-terminal residue" evidence="9">
    <location>
        <position position="375"/>
    </location>
</feature>
<organism evidence="9 10">
    <name type="scientific">Asbolus verrucosus</name>
    <name type="common">Desert ironclad beetle</name>
    <dbReference type="NCBI Taxonomy" id="1661398"/>
    <lineage>
        <taxon>Eukaryota</taxon>
        <taxon>Metazoa</taxon>
        <taxon>Ecdysozoa</taxon>
        <taxon>Arthropoda</taxon>
        <taxon>Hexapoda</taxon>
        <taxon>Insecta</taxon>
        <taxon>Pterygota</taxon>
        <taxon>Neoptera</taxon>
        <taxon>Endopterygota</taxon>
        <taxon>Coleoptera</taxon>
        <taxon>Polyphaga</taxon>
        <taxon>Cucujiformia</taxon>
        <taxon>Tenebrionidae</taxon>
        <taxon>Pimeliinae</taxon>
        <taxon>Asbolus</taxon>
    </lineage>
</organism>
<dbReference type="SUPFAM" id="SSF53254">
    <property type="entry name" value="Phosphoglycerate mutase-like"/>
    <property type="match status" value="1"/>
</dbReference>
<keyword evidence="7" id="KW-0325">Glycoprotein</keyword>
<accession>A0A482W8R5</accession>
<evidence type="ECO:0000256" key="1">
    <source>
        <dbReference type="ARBA" id="ARBA00000032"/>
    </source>
</evidence>
<evidence type="ECO:0000313" key="9">
    <source>
        <dbReference type="EMBL" id="RZC41542.1"/>
    </source>
</evidence>
<comment type="similarity">
    <text evidence="2">Belongs to the histidine acid phosphatase family.</text>
</comment>